<dbReference type="EMBL" id="PPTX01000012">
    <property type="protein sequence ID" value="RDB79112.1"/>
    <property type="molecule type" value="Genomic_DNA"/>
</dbReference>
<dbReference type="PANTHER" id="PTHR13696:SF52">
    <property type="entry name" value="PARA FAMILY PROTEIN CT_582"/>
    <property type="match status" value="1"/>
</dbReference>
<reference evidence="2 5" key="2">
    <citation type="submission" date="2019-11" db="EMBL/GenBank/DDBJ databases">
        <title>Whole genome shotgun sequencing (WGS) data from Adlercreutzia equolifaciens ResAG-91, Eggerthella lenta MRI-F36, MRI-F37, MRI-F40, ResAG-49, ResAG-88, ResAG-121, ResAG-145, and Gordonibacter sp. ResAG-5, ResAG-26, ResAG-43, ResAG-50, ResAG-59.</title>
        <authorList>
            <person name="Stoll D.A."/>
            <person name="Danylec N."/>
            <person name="Franz C.M.A.P."/>
            <person name="Huch M."/>
        </authorList>
    </citation>
    <scope>NUCLEOTIDE SEQUENCE [LARGE SCALE GENOMIC DNA]</scope>
    <source>
        <strain evidence="2 5">ResAG-88</strain>
    </source>
</reference>
<organism evidence="3 4">
    <name type="scientific">Eggerthella lenta</name>
    <name type="common">Eubacterium lentum</name>
    <dbReference type="NCBI Taxonomy" id="84112"/>
    <lineage>
        <taxon>Bacteria</taxon>
        <taxon>Bacillati</taxon>
        <taxon>Actinomycetota</taxon>
        <taxon>Coriobacteriia</taxon>
        <taxon>Eggerthellales</taxon>
        <taxon>Eggerthellaceae</taxon>
        <taxon>Eggerthella</taxon>
    </lineage>
</organism>
<evidence type="ECO:0000313" key="4">
    <source>
        <dbReference type="Proteomes" id="UP000253752"/>
    </source>
</evidence>
<evidence type="ECO:0000313" key="2">
    <source>
        <dbReference type="EMBL" id="MVN33066.1"/>
    </source>
</evidence>
<dbReference type="InterPro" id="IPR027417">
    <property type="entry name" value="P-loop_NTPase"/>
</dbReference>
<gene>
    <name evidence="3" type="ORF">C1872_08845</name>
    <name evidence="2" type="ORF">GO726_07770</name>
</gene>
<dbReference type="AlphaFoldDB" id="A0A369MQA3"/>
<dbReference type="RefSeq" id="WP_114513221.1">
    <property type="nucleotide sequence ID" value="NZ_BQNE01000001.1"/>
</dbReference>
<dbReference type="InterPro" id="IPR050678">
    <property type="entry name" value="DNA_Partitioning_ATPase"/>
</dbReference>
<dbReference type="SUPFAM" id="SSF52540">
    <property type="entry name" value="P-loop containing nucleoside triphosphate hydrolases"/>
    <property type="match status" value="1"/>
</dbReference>
<evidence type="ECO:0000313" key="3">
    <source>
        <dbReference type="EMBL" id="RDB79112.1"/>
    </source>
</evidence>
<dbReference type="Proteomes" id="UP000436429">
    <property type="component" value="Unassembled WGS sequence"/>
</dbReference>
<feature type="domain" description="AAA" evidence="1">
    <location>
        <begin position="1"/>
        <end position="171"/>
    </location>
</feature>
<dbReference type="Pfam" id="PF13614">
    <property type="entry name" value="AAA_31"/>
    <property type="match status" value="1"/>
</dbReference>
<sequence length="254" mass="27707">MRVITVSNFKGGVGKTTTAVNLATLCARHGKRTLLIDLDPQASATDYFGLYEQAEDGANVIGLLYEGMTADEMAYDSGTDNLRVIPATLALINQNELLLAEQSLRFALDDVAGEYDVAIIDTAPSAKQLVLCAYVATSGRGDVIIPVKLDSTVMRGTASVVDSLRLVATKLRLPVPSWRILRTCVPGRMTNAEAVGEAILDRFFPDQQFRTVIHESAKVKEGSWEWKPIVEFMPGNRAAVDYGNLGRELGLWDE</sequence>
<reference evidence="3 4" key="1">
    <citation type="journal article" date="2018" name="Elife">
        <title>Discovery and characterization of a prevalent human gut bacterial enzyme sufficient for the inactivation of a family of plant toxins.</title>
        <authorList>
            <person name="Koppel N."/>
            <person name="Bisanz J.E."/>
            <person name="Pandelia M.E."/>
            <person name="Turnbaugh P.J."/>
            <person name="Balskus E.P."/>
        </authorList>
    </citation>
    <scope>NUCLEOTIDE SEQUENCE [LARGE SCALE GENOMIC DNA]</scope>
    <source>
        <strain evidence="3 4">MR1 #12</strain>
    </source>
</reference>
<accession>A0A369MQA3</accession>
<dbReference type="CDD" id="cd02042">
    <property type="entry name" value="ParAB_family"/>
    <property type="match status" value="1"/>
</dbReference>
<comment type="caution">
    <text evidence="3">The sequence shown here is derived from an EMBL/GenBank/DDBJ whole genome shotgun (WGS) entry which is preliminary data.</text>
</comment>
<proteinExistence type="predicted"/>
<protein>
    <submittedName>
        <fullName evidence="2">AAA family ATPase</fullName>
    </submittedName>
    <submittedName>
        <fullName evidence="3">ParA family protein</fullName>
    </submittedName>
</protein>
<dbReference type="Gene3D" id="3.40.50.300">
    <property type="entry name" value="P-loop containing nucleotide triphosphate hydrolases"/>
    <property type="match status" value="1"/>
</dbReference>
<dbReference type="PANTHER" id="PTHR13696">
    <property type="entry name" value="P-LOOP CONTAINING NUCLEOSIDE TRIPHOSPHATE HYDROLASE"/>
    <property type="match status" value="1"/>
</dbReference>
<dbReference type="Proteomes" id="UP000253752">
    <property type="component" value="Unassembled WGS sequence"/>
</dbReference>
<evidence type="ECO:0000313" key="5">
    <source>
        <dbReference type="Proteomes" id="UP000436429"/>
    </source>
</evidence>
<dbReference type="EMBL" id="WPOM01000012">
    <property type="protein sequence ID" value="MVN33066.1"/>
    <property type="molecule type" value="Genomic_DNA"/>
</dbReference>
<name>A0A369MQA3_EGGLN</name>
<evidence type="ECO:0000259" key="1">
    <source>
        <dbReference type="Pfam" id="PF13614"/>
    </source>
</evidence>
<dbReference type="InterPro" id="IPR025669">
    <property type="entry name" value="AAA_dom"/>
</dbReference>